<sequence>MSESIGKPWIESSVVEILVDHAHELPSPTQLQGRAQIVKFLTFREDAGNGEQPKDRDTVLWAEITDSEYIIPVRIGNEVTNRFEDEYKRALTSYRRGFFTLKAAVSFDFVVTQTRDQMKPSTMKQLYLNIVELRYISGGGEGAPVATRAITLQTPPAFGKWIVALGTGGQTLARVQSEERFLREMTRTSKANSRRSNTTNASKKSSKAPIKTSAQPVTPQPSIGNLAAKREWQEGWFGKRLKFHGVDYIPRSDGFEPTTDQQAAFEAILERIKIATPTHPYDPINTSSNSSVPDRSGGPSTFTVRSSQPIRSSQVISSTPIDARPPRDQRVSSQLRVSEPVDQPSKHSSDSESSEDSESDQDVPVRSRQTSNRTDRTGQIPTPRPSDTYADESHQESSRSAVEDQARLLEADDAVTEQVLSQADPLVPARQRRTPTVLVPDSDPPNSSQRPTQVRHSSPWDCEDDLHSDHDVSCSPERAGNSPTKSKRQHSPTLSLPTLSILDATHDESMDSQTIEPVTGNTKQQSSSGRGDSQNSAAASLPSPPPEGSKGQKTVMQNLETVLSRRADEPISLSSILAHSRDTTLQRTSKNGPNEQQEEPFETGLVDVPSSRKRRLSQSQPGDTPNVQFSKELASSVDERPAFENKRRRLDSPQSKSAPHQLKVTREDLANEPTLSSSMTKPTVSNSGSGDIIPHDHDAWANPSWMNDVPILQKAEVPNRLRTADVRYMDKLHSQRVPQPGTKLRTSHPPLHHPTRTAQHVRSPEHPPITPSQFADADEDSLAPMVNSRARLSAAIPPTHKPVASASRTHNIATLRCQRVVSAPGPSKQLRTWGRNRDNPGATQESDQTARYGGRASEGQQIEEKNRRLTLPTPDNRRRNSKVHFDDSSINTVQSAITARQPYLGEFQPSTMVDLPRKYQWTWENWLEVTKDAYSFWLD</sequence>
<feature type="compositionally biased region" description="Basic and acidic residues" evidence="1">
    <location>
        <begin position="391"/>
        <end position="410"/>
    </location>
</feature>
<evidence type="ECO:0000256" key="1">
    <source>
        <dbReference type="SAM" id="MobiDB-lite"/>
    </source>
</evidence>
<feature type="compositionally biased region" description="Polar residues" evidence="1">
    <location>
        <begin position="585"/>
        <end position="595"/>
    </location>
</feature>
<feature type="compositionally biased region" description="Polar residues" evidence="1">
    <location>
        <begin position="284"/>
        <end position="320"/>
    </location>
</feature>
<protein>
    <submittedName>
        <fullName evidence="2">Serine/arginine repetitive matrix protein 1</fullName>
    </submittedName>
</protein>
<dbReference type="Proteomes" id="UP000059188">
    <property type="component" value="Unassembled WGS sequence"/>
</dbReference>
<feature type="compositionally biased region" description="Low complexity" evidence="1">
    <location>
        <begin position="491"/>
        <end position="500"/>
    </location>
</feature>
<feature type="compositionally biased region" description="Polar residues" evidence="1">
    <location>
        <begin position="673"/>
        <end position="689"/>
    </location>
</feature>
<evidence type="ECO:0000313" key="2">
    <source>
        <dbReference type="EMBL" id="CEL61045.1"/>
    </source>
</evidence>
<dbReference type="STRING" id="1108050.A0A0B7FTM5"/>
<dbReference type="AlphaFoldDB" id="A0A0B7FTM5"/>
<name>A0A0B7FTM5_THACB</name>
<gene>
    <name evidence="2" type="ORF">RSOLAG1IB_04285</name>
</gene>
<feature type="compositionally biased region" description="Polar residues" evidence="1">
    <location>
        <begin position="444"/>
        <end position="456"/>
    </location>
</feature>
<dbReference type="OrthoDB" id="3144405at2759"/>
<feature type="compositionally biased region" description="Polar residues" evidence="1">
    <location>
        <begin position="367"/>
        <end position="380"/>
    </location>
</feature>
<feature type="compositionally biased region" description="Polar residues" evidence="1">
    <location>
        <begin position="212"/>
        <end position="222"/>
    </location>
</feature>
<feature type="compositionally biased region" description="Acidic residues" evidence="1">
    <location>
        <begin position="352"/>
        <end position="361"/>
    </location>
</feature>
<feature type="region of interest" description="Disordered" evidence="1">
    <location>
        <begin position="823"/>
        <end position="882"/>
    </location>
</feature>
<feature type="region of interest" description="Disordered" evidence="1">
    <location>
        <begin position="184"/>
        <end position="222"/>
    </location>
</feature>
<evidence type="ECO:0000313" key="3">
    <source>
        <dbReference type="Proteomes" id="UP000059188"/>
    </source>
</evidence>
<organism evidence="2 3">
    <name type="scientific">Thanatephorus cucumeris (strain AG1-IB / isolate 7/3/14)</name>
    <name type="common">Lettuce bottom rot fungus</name>
    <name type="synonym">Rhizoctonia solani</name>
    <dbReference type="NCBI Taxonomy" id="1108050"/>
    <lineage>
        <taxon>Eukaryota</taxon>
        <taxon>Fungi</taxon>
        <taxon>Dikarya</taxon>
        <taxon>Basidiomycota</taxon>
        <taxon>Agaricomycotina</taxon>
        <taxon>Agaricomycetes</taxon>
        <taxon>Cantharellales</taxon>
        <taxon>Ceratobasidiaceae</taxon>
        <taxon>Rhizoctonia</taxon>
        <taxon>Rhizoctonia solani AG-1</taxon>
    </lineage>
</organism>
<feature type="region of interest" description="Disordered" evidence="1">
    <location>
        <begin position="735"/>
        <end position="768"/>
    </location>
</feature>
<proteinExistence type="predicted"/>
<keyword evidence="3" id="KW-1185">Reference proteome</keyword>
<feature type="compositionally biased region" description="Polar residues" evidence="1">
    <location>
        <begin position="511"/>
        <end position="535"/>
    </location>
</feature>
<accession>A0A0B7FTM5</accession>
<feature type="compositionally biased region" description="Polar residues" evidence="1">
    <location>
        <begin position="617"/>
        <end position="629"/>
    </location>
</feature>
<feature type="region of interest" description="Disordered" evidence="1">
    <location>
        <begin position="573"/>
        <end position="696"/>
    </location>
</feature>
<feature type="region of interest" description="Disordered" evidence="1">
    <location>
        <begin position="278"/>
        <end position="554"/>
    </location>
</feature>
<reference evidence="2 3" key="1">
    <citation type="submission" date="2014-11" db="EMBL/GenBank/DDBJ databases">
        <authorList>
            <person name="Wibberg Daniel"/>
        </authorList>
    </citation>
    <scope>NUCLEOTIDE SEQUENCE [LARGE SCALE GENOMIC DNA]</scope>
    <source>
        <strain evidence="2">Rhizoctonia solani AG1-IB 7/3/14</strain>
    </source>
</reference>
<dbReference type="EMBL" id="LN679104">
    <property type="protein sequence ID" value="CEL61045.1"/>
    <property type="molecule type" value="Genomic_DNA"/>
</dbReference>